<comment type="function">
    <text evidence="7">Mechanosensitive channel that participates in the regulation of osmotic pressure changes within the cell, opening in response to stretch forces in the membrane lipid bilayer, without the need for other proteins. Contributes to normal resistance to hypoosmotic shock. Forms an ion channel of 1.0 nanosiemens conductance with a slight preference for anions.</text>
</comment>
<comment type="subcellular location">
    <subcellularLocation>
        <location evidence="7">Cell inner membrane</location>
        <topology evidence="7">Multi-pass membrane protein</topology>
    </subcellularLocation>
    <subcellularLocation>
        <location evidence="1">Cell membrane</location>
        <topology evidence="1">Multi-pass membrane protein</topology>
    </subcellularLocation>
</comment>
<keyword evidence="10" id="KW-0614">Plasmid</keyword>
<keyword evidence="4 7" id="KW-0812">Transmembrane</keyword>
<dbReference type="Gene3D" id="1.10.287.1260">
    <property type="match status" value="1"/>
</dbReference>
<evidence type="ECO:0000256" key="5">
    <source>
        <dbReference type="ARBA" id="ARBA00022989"/>
    </source>
</evidence>
<geneLocation type="plasmid" evidence="10 11">
    <name>unnamed1</name>
</geneLocation>
<dbReference type="Gene3D" id="3.30.70.100">
    <property type="match status" value="1"/>
</dbReference>
<dbReference type="Pfam" id="PF05552">
    <property type="entry name" value="MS_channel_1st_1"/>
    <property type="match status" value="1"/>
</dbReference>
<keyword evidence="7" id="KW-0813">Transport</keyword>
<keyword evidence="7" id="KW-0406">Ion transport</keyword>
<dbReference type="PANTHER" id="PTHR30221:SF1">
    <property type="entry name" value="SMALL-CONDUCTANCE MECHANOSENSITIVE CHANNEL"/>
    <property type="match status" value="1"/>
</dbReference>
<evidence type="ECO:0000256" key="4">
    <source>
        <dbReference type="ARBA" id="ARBA00022692"/>
    </source>
</evidence>
<dbReference type="GO" id="GO:0005886">
    <property type="term" value="C:plasma membrane"/>
    <property type="evidence" value="ECO:0007669"/>
    <property type="project" value="UniProtKB-SubCell"/>
</dbReference>
<keyword evidence="6 7" id="KW-0472">Membrane</keyword>
<dbReference type="InterPro" id="IPR049278">
    <property type="entry name" value="MS_channel_C"/>
</dbReference>
<evidence type="ECO:0000256" key="6">
    <source>
        <dbReference type="ARBA" id="ARBA00023136"/>
    </source>
</evidence>
<feature type="domain" description="Mechanosensitive ion channel MscS C-terminal" evidence="9">
    <location>
        <begin position="195"/>
        <end position="276"/>
    </location>
</feature>
<comment type="caution">
    <text evidence="7">Lacks conserved residue(s) required for the propagation of feature annotation.</text>
</comment>
<dbReference type="InterPro" id="IPR011014">
    <property type="entry name" value="MscS_channel_TM-2"/>
</dbReference>
<evidence type="ECO:0000256" key="2">
    <source>
        <dbReference type="ARBA" id="ARBA00008017"/>
    </source>
</evidence>
<evidence type="ECO:0000313" key="10">
    <source>
        <dbReference type="EMBL" id="QCO57092.1"/>
    </source>
</evidence>
<gene>
    <name evidence="10" type="ORF">EOK75_15030</name>
</gene>
<dbReference type="Pfam" id="PF00924">
    <property type="entry name" value="MS_channel_2nd"/>
    <property type="match status" value="1"/>
</dbReference>
<feature type="transmembrane region" description="Helical" evidence="7">
    <location>
        <begin position="30"/>
        <end position="51"/>
    </location>
</feature>
<evidence type="ECO:0000256" key="3">
    <source>
        <dbReference type="ARBA" id="ARBA00022475"/>
    </source>
</evidence>
<evidence type="ECO:0000259" key="8">
    <source>
        <dbReference type="Pfam" id="PF00924"/>
    </source>
</evidence>
<reference evidence="10 11" key="1">
    <citation type="submission" date="2019-05" db="EMBL/GenBank/DDBJ databases">
        <title>Pseudorhodobacter turbinis sp. nov., isolated from the gut of the Korean turban shell.</title>
        <authorList>
            <person name="Jeong Y.-S."/>
            <person name="Kang W.-R."/>
            <person name="Bae J.-W."/>
        </authorList>
    </citation>
    <scope>NUCLEOTIDE SEQUENCE [LARGE SCALE GENOMIC DNA]</scope>
    <source>
        <strain evidence="10 11">S12M18</strain>
        <plasmid evidence="10 11">unnamed1</plasmid>
    </source>
</reference>
<dbReference type="InterPro" id="IPR010920">
    <property type="entry name" value="LSM_dom_sf"/>
</dbReference>
<keyword evidence="7" id="KW-0997">Cell inner membrane</keyword>
<dbReference type="EMBL" id="CP039965">
    <property type="protein sequence ID" value="QCO57092.1"/>
    <property type="molecule type" value="Genomic_DNA"/>
</dbReference>
<keyword evidence="5 7" id="KW-1133">Transmembrane helix</keyword>
<dbReference type="InterPro" id="IPR008910">
    <property type="entry name" value="MSC_TM_helix"/>
</dbReference>
<keyword evidence="3" id="KW-1003">Cell membrane</keyword>
<dbReference type="RefSeq" id="WP_137194898.1">
    <property type="nucleotide sequence ID" value="NZ_CP039965.1"/>
</dbReference>
<comment type="subunit">
    <text evidence="7">Homoheptamer.</text>
</comment>
<name>A0A4P8EJR1_9RHOB</name>
<dbReference type="Pfam" id="PF21082">
    <property type="entry name" value="MS_channel_3rd"/>
    <property type="match status" value="1"/>
</dbReference>
<comment type="similarity">
    <text evidence="2 7">Belongs to the MscS (TC 1.A.23) family.</text>
</comment>
<dbReference type="SUPFAM" id="SSF50182">
    <property type="entry name" value="Sm-like ribonucleoproteins"/>
    <property type="match status" value="1"/>
</dbReference>
<evidence type="ECO:0000256" key="1">
    <source>
        <dbReference type="ARBA" id="ARBA00004651"/>
    </source>
</evidence>
<evidence type="ECO:0000259" key="9">
    <source>
        <dbReference type="Pfam" id="PF21082"/>
    </source>
</evidence>
<organism evidence="10 11">
    <name type="scientific">Pseudorhodobacter turbinis</name>
    <dbReference type="NCBI Taxonomy" id="2500533"/>
    <lineage>
        <taxon>Bacteria</taxon>
        <taxon>Pseudomonadati</taxon>
        <taxon>Pseudomonadota</taxon>
        <taxon>Alphaproteobacteria</taxon>
        <taxon>Rhodobacterales</taxon>
        <taxon>Paracoccaceae</taxon>
        <taxon>Pseudorhodobacter</taxon>
    </lineage>
</organism>
<dbReference type="KEGG" id="pseb:EOK75_15030"/>
<feature type="transmembrane region" description="Helical" evidence="7">
    <location>
        <begin position="72"/>
        <end position="97"/>
    </location>
</feature>
<dbReference type="Proteomes" id="UP000298631">
    <property type="component" value="Plasmid unnamed1"/>
</dbReference>
<keyword evidence="11" id="KW-1185">Reference proteome</keyword>
<dbReference type="Gene3D" id="2.30.30.60">
    <property type="match status" value="1"/>
</dbReference>
<evidence type="ECO:0000256" key="7">
    <source>
        <dbReference type="RuleBase" id="RU369025"/>
    </source>
</evidence>
<feature type="domain" description="Mechanosensitive ion channel MscS" evidence="8">
    <location>
        <begin position="120"/>
        <end position="182"/>
    </location>
</feature>
<dbReference type="PANTHER" id="PTHR30221">
    <property type="entry name" value="SMALL-CONDUCTANCE MECHANOSENSITIVE CHANNEL"/>
    <property type="match status" value="1"/>
</dbReference>
<dbReference type="AlphaFoldDB" id="A0A4P8EJR1"/>
<dbReference type="OrthoDB" id="9814206at2"/>
<protein>
    <recommendedName>
        <fullName evidence="7">Small-conductance mechanosensitive channel</fullName>
    </recommendedName>
</protein>
<keyword evidence="7" id="KW-0407">Ion channel</keyword>
<dbReference type="InterPro" id="IPR023408">
    <property type="entry name" value="MscS_beta-dom_sf"/>
</dbReference>
<dbReference type="GO" id="GO:0008381">
    <property type="term" value="F:mechanosensitive monoatomic ion channel activity"/>
    <property type="evidence" value="ECO:0007669"/>
    <property type="project" value="InterPro"/>
</dbReference>
<dbReference type="SUPFAM" id="SSF82689">
    <property type="entry name" value="Mechanosensitive channel protein MscS (YggB), C-terminal domain"/>
    <property type="match status" value="1"/>
</dbReference>
<accession>A0A4P8EJR1</accession>
<proteinExistence type="inferred from homology"/>
<dbReference type="InterPro" id="IPR011066">
    <property type="entry name" value="MscS_channel_C_sf"/>
</dbReference>
<dbReference type="SUPFAM" id="SSF82861">
    <property type="entry name" value="Mechanosensitive channel protein MscS (YggB), transmembrane region"/>
    <property type="match status" value="1"/>
</dbReference>
<dbReference type="InterPro" id="IPR045275">
    <property type="entry name" value="MscS_archaea/bacteria_type"/>
</dbReference>
<sequence>MAAGTLETAQTIDLDPNKAIARIDAWFDGLIGLLPNIVVALIFAVIMWYVARGVAFAIQRTAAARKRDNLGDILAGFARWSVFVFGVMIALTIVLPSLNPGDLVAGLGIGTVAIGFAFKDILQNWLAGLLLLLRQPFGVGDEIEVGGHSGTIERIESRATLIRTYDGQRVIIPNAELYTDVVQVITAYPARRLQMDFGIGYDDDIDNACQVMLDAVAGIEGLETDPAPQALPWSLDASWVTIRLRWWVKSDGPIIGTRVEVLKSVKRALDNAGIDIPFNVQTHLFRDETPPELAKKRAEAVANLPRPAREA</sequence>
<dbReference type="InterPro" id="IPR006685">
    <property type="entry name" value="MscS_channel_2nd"/>
</dbReference>
<evidence type="ECO:0000313" key="11">
    <source>
        <dbReference type="Proteomes" id="UP000298631"/>
    </source>
</evidence>